<dbReference type="Proteomes" id="UP001201812">
    <property type="component" value="Unassembled WGS sequence"/>
</dbReference>
<comment type="caution">
    <text evidence="1">The sequence shown here is derived from an EMBL/GenBank/DDBJ whole genome shotgun (WGS) entry which is preliminary data.</text>
</comment>
<accession>A0AAD4N0K0</accession>
<evidence type="ECO:0000313" key="2">
    <source>
        <dbReference type="Proteomes" id="UP001201812"/>
    </source>
</evidence>
<reference evidence="1" key="1">
    <citation type="submission" date="2022-01" db="EMBL/GenBank/DDBJ databases">
        <title>Genome Sequence Resource for Two Populations of Ditylenchus destructor, the Migratory Endoparasitic Phytonematode.</title>
        <authorList>
            <person name="Zhang H."/>
            <person name="Lin R."/>
            <person name="Xie B."/>
        </authorList>
    </citation>
    <scope>NUCLEOTIDE SEQUENCE</scope>
    <source>
        <strain evidence="1">BazhouSP</strain>
    </source>
</reference>
<keyword evidence="2" id="KW-1185">Reference proteome</keyword>
<dbReference type="EMBL" id="JAKKPZ010000030">
    <property type="protein sequence ID" value="KAI1709530.1"/>
    <property type="molecule type" value="Genomic_DNA"/>
</dbReference>
<evidence type="ECO:0000313" key="1">
    <source>
        <dbReference type="EMBL" id="KAI1709530.1"/>
    </source>
</evidence>
<protein>
    <submittedName>
        <fullName evidence="1">Uncharacterized protein</fullName>
    </submittedName>
</protein>
<dbReference type="AlphaFoldDB" id="A0AAD4N0K0"/>
<gene>
    <name evidence="1" type="ORF">DdX_11318</name>
</gene>
<proteinExistence type="predicted"/>
<name>A0AAD4N0K0_9BILA</name>
<sequence>MGNLNAPPRRVKRGPRQEVKLPEDCWFDVLKCLSCPIWSKMRYVSRQINGIAERNISHLPRSLIDMAIFDGNYPKPKLSRKLPKTKDTLVADGVVIPHNVIKQWFLNRFISLDTPNDIPVEEILIGRNYVKLGSMDICILGPGQLNGELGKRLFEHPFRQQKFYESVVFYGRFHPSTKFSLAYLEQFLLASFRSKLAKTRTAIIAAMLREHDSSL</sequence>
<organism evidence="1 2">
    <name type="scientific">Ditylenchus destructor</name>
    <dbReference type="NCBI Taxonomy" id="166010"/>
    <lineage>
        <taxon>Eukaryota</taxon>
        <taxon>Metazoa</taxon>
        <taxon>Ecdysozoa</taxon>
        <taxon>Nematoda</taxon>
        <taxon>Chromadorea</taxon>
        <taxon>Rhabditida</taxon>
        <taxon>Tylenchina</taxon>
        <taxon>Tylenchomorpha</taxon>
        <taxon>Sphaerularioidea</taxon>
        <taxon>Anguinidae</taxon>
        <taxon>Anguininae</taxon>
        <taxon>Ditylenchus</taxon>
    </lineage>
</organism>